<dbReference type="EMBL" id="NFKP01000037">
    <property type="protein sequence ID" value="OUP66952.1"/>
    <property type="molecule type" value="Genomic_DNA"/>
</dbReference>
<dbReference type="Proteomes" id="UP000196386">
    <property type="component" value="Unassembled WGS sequence"/>
</dbReference>
<name>A0A174T0X3_9FIRM</name>
<evidence type="ECO:0000313" key="5">
    <source>
        <dbReference type="Proteomes" id="UP000196386"/>
    </source>
</evidence>
<dbReference type="Proteomes" id="UP000095765">
    <property type="component" value="Unassembled WGS sequence"/>
</dbReference>
<evidence type="ECO:0000313" key="4">
    <source>
        <dbReference type="Proteomes" id="UP000095765"/>
    </source>
</evidence>
<dbReference type="EMBL" id="CZBE01000022">
    <property type="protein sequence ID" value="CUQ03724.1"/>
    <property type="molecule type" value="Genomic_DNA"/>
</dbReference>
<reference evidence="2 4" key="1">
    <citation type="submission" date="2015-09" db="EMBL/GenBank/DDBJ databases">
        <authorList>
            <consortium name="Pathogen Informatics"/>
        </authorList>
    </citation>
    <scope>NUCLEOTIDE SEQUENCE [LARGE SCALE GENOMIC DNA]</scope>
    <source>
        <strain evidence="2 4">2789STDY5834939</strain>
    </source>
</reference>
<dbReference type="OrthoDB" id="1956822at2"/>
<accession>A0A174T0X3</accession>
<dbReference type="RefSeq" id="WP_055245746.1">
    <property type="nucleotide sequence ID" value="NZ_CZBE01000022.1"/>
</dbReference>
<dbReference type="AlphaFoldDB" id="A0A174T0X3"/>
<gene>
    <name evidence="3" type="ORF">B5F11_18825</name>
    <name evidence="2" type="ORF">ERS852551_02852</name>
</gene>
<sequence>MPEPVKQRLQRYTELLEEIDNQSERLMRLESSMTAPRSLNMDGMPRAGHGTDQIGAAIARKEVIMADLKEIRAEADREYWQLERAVKQLRKAQERMVLRLRYFDRCTWTDITDVLFGRRPDYDDKLESYTRRAQRIHGAALMSLEKILQENPQI</sequence>
<reference evidence="3" key="3">
    <citation type="journal article" date="2018" name="BMC Genomics">
        <title>Whole genome sequencing and function prediction of 133 gut anaerobes isolated from chicken caecum in pure cultures.</title>
        <authorList>
            <person name="Medvecky M."/>
            <person name="Cejkova D."/>
            <person name="Polansky O."/>
            <person name="Karasova D."/>
            <person name="Kubasova T."/>
            <person name="Cizek A."/>
            <person name="Rychlik I."/>
        </authorList>
    </citation>
    <scope>NUCLEOTIDE SEQUENCE</scope>
    <source>
        <strain evidence="3">An175</strain>
    </source>
</reference>
<protein>
    <recommendedName>
        <fullName evidence="6">DUF1492 domain-containing protein</fullName>
    </recommendedName>
</protein>
<evidence type="ECO:0000313" key="3">
    <source>
        <dbReference type="EMBL" id="OUP66952.1"/>
    </source>
</evidence>
<reference evidence="5" key="2">
    <citation type="submission" date="2017-04" db="EMBL/GenBank/DDBJ databases">
        <title>Function of individual gut microbiota members based on whole genome sequencing of pure cultures obtained from chicken caecum.</title>
        <authorList>
            <person name="Medvecky M."/>
            <person name="Cejkova D."/>
            <person name="Polansky O."/>
            <person name="Karasova D."/>
            <person name="Kubasova T."/>
            <person name="Cizek A."/>
            <person name="Rychlik I."/>
        </authorList>
    </citation>
    <scope>NUCLEOTIDE SEQUENCE [LARGE SCALE GENOMIC DNA]</scope>
    <source>
        <strain evidence="5">An175</strain>
    </source>
</reference>
<keyword evidence="1" id="KW-0175">Coiled coil</keyword>
<organism evidence="2 4">
    <name type="scientific">Anaerotruncus colihominis</name>
    <dbReference type="NCBI Taxonomy" id="169435"/>
    <lineage>
        <taxon>Bacteria</taxon>
        <taxon>Bacillati</taxon>
        <taxon>Bacillota</taxon>
        <taxon>Clostridia</taxon>
        <taxon>Eubacteriales</taxon>
        <taxon>Oscillospiraceae</taxon>
        <taxon>Anaerotruncus</taxon>
    </lineage>
</organism>
<evidence type="ECO:0008006" key="6">
    <source>
        <dbReference type="Google" id="ProtNLM"/>
    </source>
</evidence>
<evidence type="ECO:0000313" key="2">
    <source>
        <dbReference type="EMBL" id="CUQ03724.1"/>
    </source>
</evidence>
<feature type="coiled-coil region" evidence="1">
    <location>
        <begin position="65"/>
        <end position="92"/>
    </location>
</feature>
<proteinExistence type="predicted"/>
<evidence type="ECO:0000256" key="1">
    <source>
        <dbReference type="SAM" id="Coils"/>
    </source>
</evidence>